<evidence type="ECO:0000313" key="2">
    <source>
        <dbReference type="EMBL" id="RAO74694.1"/>
    </source>
</evidence>
<dbReference type="GO" id="GO:0005886">
    <property type="term" value="C:plasma membrane"/>
    <property type="evidence" value="ECO:0007669"/>
    <property type="project" value="TreeGrafter"/>
</dbReference>
<name>A0A328P3G0_9GAMM</name>
<comment type="caution">
    <text evidence="2">The sequence shown here is derived from an EMBL/GenBank/DDBJ whole genome shotgun (WGS) entry which is preliminary data.</text>
</comment>
<reference evidence="2 3" key="1">
    <citation type="journal article" date="2018" name="Genet. Mol. Biol.">
        <title>The genome sequence of Dyella jiangningensis FCAV SCS01 from a lignocellulose-decomposing microbial consortium metagenome reveals potential for biotechnological applications.</title>
        <authorList>
            <person name="Desiderato J.G."/>
            <person name="Alvarenga D.O."/>
            <person name="Constancio M.T.L."/>
            <person name="Alves L.M.C."/>
            <person name="Varani A.M."/>
        </authorList>
    </citation>
    <scope>NUCLEOTIDE SEQUENCE [LARGE SCALE GENOMIC DNA]</scope>
    <source>
        <strain evidence="2 3">FCAV SCS01</strain>
    </source>
</reference>
<feature type="domain" description="DUF218" evidence="1">
    <location>
        <begin position="44"/>
        <end position="173"/>
    </location>
</feature>
<dbReference type="PANTHER" id="PTHR30336:SF20">
    <property type="entry name" value="DUF218 DOMAIN-CONTAINING PROTEIN"/>
    <property type="match status" value="1"/>
</dbReference>
<proteinExistence type="predicted"/>
<gene>
    <name evidence="2" type="ORF">CA260_19710</name>
</gene>
<organism evidence="2 3">
    <name type="scientific">Dyella jiangningensis</name>
    <dbReference type="NCBI Taxonomy" id="1379159"/>
    <lineage>
        <taxon>Bacteria</taxon>
        <taxon>Pseudomonadati</taxon>
        <taxon>Pseudomonadota</taxon>
        <taxon>Gammaproteobacteria</taxon>
        <taxon>Lysobacterales</taxon>
        <taxon>Rhodanobacteraceae</taxon>
        <taxon>Dyella</taxon>
    </lineage>
</organism>
<evidence type="ECO:0000313" key="3">
    <source>
        <dbReference type="Proteomes" id="UP000248926"/>
    </source>
</evidence>
<dbReference type="EMBL" id="NFZS01000006">
    <property type="protein sequence ID" value="RAO74694.1"/>
    <property type="molecule type" value="Genomic_DNA"/>
</dbReference>
<dbReference type="OrthoDB" id="5611936at2"/>
<sequence>MLHAAVVVLVALVLSLGLVWVGYLVHVWHVAARSPLTLTRPMTVLVFGRRLVRDQPETDYQLRLGRALALMRADLTDHVLLLGGRSGGSISEAAAGRAWLADRELPPGIVLQLEQASIDSLENLRHARSLLQEDGPVLRVLPPVALVSSRYHLARCQLLARRLGFDSVVVAAEPALELDRRYLVRLLTESGYLMWIDIGVRWARLIGHQRMARRIS</sequence>
<accession>A0A328P3G0</accession>
<keyword evidence="3" id="KW-1185">Reference proteome</keyword>
<dbReference type="Proteomes" id="UP000248926">
    <property type="component" value="Unassembled WGS sequence"/>
</dbReference>
<protein>
    <recommendedName>
        <fullName evidence="1">DUF218 domain-containing protein</fullName>
    </recommendedName>
</protein>
<dbReference type="PANTHER" id="PTHR30336">
    <property type="entry name" value="INNER MEMBRANE PROTEIN, PROBABLE PERMEASE"/>
    <property type="match status" value="1"/>
</dbReference>
<dbReference type="InterPro" id="IPR003848">
    <property type="entry name" value="DUF218"/>
</dbReference>
<dbReference type="InterPro" id="IPR051599">
    <property type="entry name" value="Cell_Envelope_Assoc"/>
</dbReference>
<dbReference type="RefSeq" id="WP_111984868.1">
    <property type="nucleotide sequence ID" value="NZ_NFZS01000006.1"/>
</dbReference>
<dbReference type="Pfam" id="PF02698">
    <property type="entry name" value="DUF218"/>
    <property type="match status" value="1"/>
</dbReference>
<dbReference type="CDD" id="cd06259">
    <property type="entry name" value="YdcF-like"/>
    <property type="match status" value="1"/>
</dbReference>
<evidence type="ECO:0000259" key="1">
    <source>
        <dbReference type="Pfam" id="PF02698"/>
    </source>
</evidence>
<dbReference type="AlphaFoldDB" id="A0A328P3G0"/>